<dbReference type="Gene3D" id="3.40.50.2000">
    <property type="entry name" value="Glycogen Phosphorylase B"/>
    <property type="match status" value="1"/>
</dbReference>
<feature type="domain" description="Methyltransferase type 12" evidence="1">
    <location>
        <begin position="93"/>
        <end position="191"/>
    </location>
</feature>
<dbReference type="SUPFAM" id="SSF53756">
    <property type="entry name" value="UDP-Glycosyltransferase/glycogen phosphorylase"/>
    <property type="match status" value="1"/>
</dbReference>
<dbReference type="AlphaFoldDB" id="A0A4D6U7Q2"/>
<name>A0A4D6U7Q2_PLESH</name>
<dbReference type="PANTHER" id="PTHR43861">
    <property type="entry name" value="TRANS-ACONITATE 2-METHYLTRANSFERASE-RELATED"/>
    <property type="match status" value="1"/>
</dbReference>
<dbReference type="Gene3D" id="3.40.50.150">
    <property type="entry name" value="Vaccinia Virus protein VP39"/>
    <property type="match status" value="1"/>
</dbReference>
<dbReference type="Pfam" id="PF08242">
    <property type="entry name" value="Methyltransf_12"/>
    <property type="match status" value="1"/>
</dbReference>
<dbReference type="InterPro" id="IPR029063">
    <property type="entry name" value="SAM-dependent_MTases_sf"/>
</dbReference>
<dbReference type="Pfam" id="PF13692">
    <property type="entry name" value="Glyco_trans_1_4"/>
    <property type="match status" value="1"/>
</dbReference>
<dbReference type="EMBL" id="MK551188">
    <property type="protein sequence ID" value="QCH03281.1"/>
    <property type="molecule type" value="Genomic_DNA"/>
</dbReference>
<sequence length="1115" mass="127887">MINLFSSALENNYILNKDKNIYHREGFSGINYSDGSAIENNILDIVKTANDVSIHSDELRSKCTTWETTYHFSPVRTNILRPFEKRIENSTVLEIGAGCGAITRYLGECGAQVHALEGSMKRAEIARARTRDLENVHIVSDNFEDYSVDFKYDIITLIGVLEYAPLFIKGESPVKIMLERVRTLLKDDGILIIAIENQLGLKYFAGCPEDHKWRVMYGIEGRYSEGDAITFGRKRLNALIREAGYESIDFMAAFPDYKMPNTIISEFGFQCESFNSTALVTENVTKDYQLAETLYLSQELAWPVINDNGLSLDLANSFLIVASPDESIANINESDKTLAFHYSVNRAKYFSKKTVFSSGSPEDSAVNINISRIYKSYPLKVSFDGLVNSIPKNDVEYIDGVSLSDSMRNVVAKDYWSVAEFIELLKLYVLSLANNDGRNGSFENYTPELLDFFIAGSFIDCTPQNIIITADGDFEYIDQEWSIAEDISIKYLLFRSLLLLIQSLSRFGFNELYLNSTRKSFFISIYNLLGVKIDEFELNRLSEYEQYYQSKVAGLKGGSFDWYADKKIPMYQPCEELSIIKHQIKEKELELECNVSKLNGLTEKCTLLDRGEEASNALIKEQKDLIDDLRLQNKKITCQLHMLKGERDLAVNTVSLIHQSRAWKTIMPVRNTLEEIRKYKNKAFGNKYFSIGRYFVQRYKNGVRKHGIIKSIPMSLINLKGLFERKIKKINNRRKHDEKVRCLCDLIRNEKNFIDIFHVAMGWNTPLFQRFQHVSIQSARLGGLALYGGHRQVDTELFVYDEIENGLIVFDSLDYDLRENIFKALSDNTQAIKVIRIQSIDLATSIDEVKRYIDSGFKIVYEYIDEISDEITGGIPDFVLKRHHWMLESEGDIMVIATSNKIFEDVKRYRNKNCLLSTNGVDINHWARQIDHELPNEISSLVSNNKVIVGYHGALAKWIDYDLLHRIADDELFEVVLIGHEHDSSLKESKLLERDNVHFIGSRSYFDLPKYAAGYDIGILPFKKYELTDSVSPVKLFEYMALGIPVVTTDLPECLKYESCLVSSANDYEQFVENLHIALLARKTNEYKEMLFAEANQNSWREKTIEYLKLAGVNL</sequence>
<reference evidence="2" key="1">
    <citation type="journal article" date="2019" name="Front. Microbiol.">
        <title>O-Antigen Gene Clusters of Plesiomonas shigelloides Serogroups and Its Application in Development of a Molecular Serotyping Scheme.</title>
        <authorList>
            <person name="Xi D."/>
            <person name="Wang X."/>
            <person name="Ning K."/>
            <person name="Liu Q."/>
            <person name="Jing F."/>
            <person name="Guo X."/>
            <person name="Cao B."/>
        </authorList>
    </citation>
    <scope>NUCLEOTIDE SEQUENCE</scope>
    <source>
        <strain evidence="2">O66H3</strain>
    </source>
</reference>
<dbReference type="CDD" id="cd02440">
    <property type="entry name" value="AdoMet_MTases"/>
    <property type="match status" value="1"/>
</dbReference>
<dbReference type="SUPFAM" id="SSF53335">
    <property type="entry name" value="S-adenosyl-L-methionine-dependent methyltransferases"/>
    <property type="match status" value="1"/>
</dbReference>
<accession>A0A4D6U7Q2</accession>
<evidence type="ECO:0000259" key="1">
    <source>
        <dbReference type="Pfam" id="PF08242"/>
    </source>
</evidence>
<dbReference type="RefSeq" id="WP_152109806.1">
    <property type="nucleotide sequence ID" value="NZ_WEKF01000113.1"/>
</dbReference>
<proteinExistence type="predicted"/>
<evidence type="ECO:0000313" key="2">
    <source>
        <dbReference type="EMBL" id="QCH03281.1"/>
    </source>
</evidence>
<organism evidence="2">
    <name type="scientific">Plesiomonas shigelloides</name>
    <name type="common">Aeromonas shigelloides</name>
    <dbReference type="NCBI Taxonomy" id="703"/>
    <lineage>
        <taxon>Bacteria</taxon>
        <taxon>Pseudomonadati</taxon>
        <taxon>Pseudomonadota</taxon>
        <taxon>Gammaproteobacteria</taxon>
        <taxon>Enterobacterales</taxon>
        <taxon>Enterobacteriaceae</taxon>
        <taxon>Plesiomonas</taxon>
    </lineage>
</organism>
<gene>
    <name evidence="2" type="primary">orf9</name>
</gene>
<dbReference type="InterPro" id="IPR013217">
    <property type="entry name" value="Methyltransf_12"/>
</dbReference>
<protein>
    <recommendedName>
        <fullName evidence="1">Methyltransferase type 12 domain-containing protein</fullName>
    </recommendedName>
</protein>